<evidence type="ECO:0000256" key="1">
    <source>
        <dbReference type="ARBA" id="ARBA00005915"/>
    </source>
</evidence>
<dbReference type="Pfam" id="PF00271">
    <property type="entry name" value="Helicase_C"/>
    <property type="match status" value="1"/>
</dbReference>
<dbReference type="Pfam" id="PF00270">
    <property type="entry name" value="DEAD"/>
    <property type="match status" value="1"/>
</dbReference>
<evidence type="ECO:0000256" key="4">
    <source>
        <dbReference type="ARBA" id="ARBA00022741"/>
    </source>
</evidence>
<feature type="region of interest" description="Disordered" evidence="9">
    <location>
        <begin position="571"/>
        <end position="598"/>
    </location>
</feature>
<dbReference type="AlphaFoldDB" id="A0A9D2DL19"/>
<accession>A0A9D2DL19</accession>
<dbReference type="SUPFAM" id="SSF52540">
    <property type="entry name" value="P-loop containing nucleoside triphosphate hydrolases"/>
    <property type="match status" value="1"/>
</dbReference>
<dbReference type="InterPro" id="IPR011545">
    <property type="entry name" value="DEAD/DEAH_box_helicase_dom"/>
</dbReference>
<evidence type="ECO:0000256" key="3">
    <source>
        <dbReference type="ARBA" id="ARBA00022722"/>
    </source>
</evidence>
<keyword evidence="5" id="KW-0378">Hydrolase</keyword>
<feature type="domain" description="Helicase ATP-binding" evidence="10">
    <location>
        <begin position="634"/>
        <end position="809"/>
    </location>
</feature>
<keyword evidence="3" id="KW-0540">Nuclease</keyword>
<dbReference type="GO" id="GO:0003676">
    <property type="term" value="F:nucleic acid binding"/>
    <property type="evidence" value="ECO:0007669"/>
    <property type="project" value="InterPro"/>
</dbReference>
<name>A0A9D2DL19_9ACTN</name>
<dbReference type="InterPro" id="IPR051673">
    <property type="entry name" value="SSDNA_exonuclease_RecJ"/>
</dbReference>
<proteinExistence type="inferred from homology"/>
<organism evidence="12 13">
    <name type="scientific">Candidatus Olsenella stercoravium</name>
    <dbReference type="NCBI Taxonomy" id="2838713"/>
    <lineage>
        <taxon>Bacteria</taxon>
        <taxon>Bacillati</taxon>
        <taxon>Actinomycetota</taxon>
        <taxon>Coriobacteriia</taxon>
        <taxon>Coriobacteriales</taxon>
        <taxon>Atopobiaceae</taxon>
        <taxon>Olsenella</taxon>
    </lineage>
</organism>
<feature type="domain" description="Helicase C-terminal" evidence="11">
    <location>
        <begin position="830"/>
        <end position="980"/>
    </location>
</feature>
<dbReference type="GO" id="GO:0006310">
    <property type="term" value="P:DNA recombination"/>
    <property type="evidence" value="ECO:0007669"/>
    <property type="project" value="InterPro"/>
</dbReference>
<evidence type="ECO:0000259" key="11">
    <source>
        <dbReference type="PROSITE" id="PS51194"/>
    </source>
</evidence>
<dbReference type="SUPFAM" id="SSF64182">
    <property type="entry name" value="DHH phosphoesterases"/>
    <property type="match status" value="1"/>
</dbReference>
<evidence type="ECO:0000256" key="7">
    <source>
        <dbReference type="ARBA" id="ARBA00022840"/>
    </source>
</evidence>
<dbReference type="InterPro" id="IPR038763">
    <property type="entry name" value="DHH_sf"/>
</dbReference>
<keyword evidence="4" id="KW-0547">Nucleotide-binding</keyword>
<dbReference type="SMART" id="SM00487">
    <property type="entry name" value="DEXDc"/>
    <property type="match status" value="1"/>
</dbReference>
<dbReference type="Pfam" id="PF17768">
    <property type="entry name" value="RecJ_OB"/>
    <property type="match status" value="1"/>
</dbReference>
<reference evidence="12" key="2">
    <citation type="submission" date="2021-04" db="EMBL/GenBank/DDBJ databases">
        <authorList>
            <person name="Gilroy R."/>
        </authorList>
    </citation>
    <scope>NUCLEOTIDE SEQUENCE</scope>
    <source>
        <strain evidence="12">ChiHecolR3B27-1887</strain>
    </source>
</reference>
<dbReference type="PANTHER" id="PTHR30255:SF2">
    <property type="entry name" value="SINGLE-STRANDED-DNA-SPECIFIC EXONUCLEASE RECJ"/>
    <property type="match status" value="1"/>
</dbReference>
<evidence type="ECO:0000259" key="10">
    <source>
        <dbReference type="PROSITE" id="PS51192"/>
    </source>
</evidence>
<comment type="similarity">
    <text evidence="1">Belongs to the RecJ family.</text>
</comment>
<protein>
    <recommendedName>
        <fullName evidence="2">Single-stranded-DNA-specific exonuclease RecJ</fullName>
    </recommendedName>
</protein>
<dbReference type="InterPro" id="IPR041122">
    <property type="entry name" value="RecJ_OB"/>
</dbReference>
<dbReference type="InterPro" id="IPR001650">
    <property type="entry name" value="Helicase_C-like"/>
</dbReference>
<evidence type="ECO:0000313" key="13">
    <source>
        <dbReference type="Proteomes" id="UP000824029"/>
    </source>
</evidence>
<feature type="compositionally biased region" description="Basic and acidic residues" evidence="9">
    <location>
        <begin position="584"/>
        <end position="598"/>
    </location>
</feature>
<keyword evidence="7" id="KW-0067">ATP-binding</keyword>
<dbReference type="EMBL" id="DXBZ01000146">
    <property type="protein sequence ID" value="HIZ18912.1"/>
    <property type="molecule type" value="Genomic_DNA"/>
</dbReference>
<dbReference type="InterPro" id="IPR003156">
    <property type="entry name" value="DHHA1_dom"/>
</dbReference>
<dbReference type="InterPro" id="IPR014001">
    <property type="entry name" value="Helicase_ATP-bd"/>
</dbReference>
<dbReference type="Pfam" id="PF01368">
    <property type="entry name" value="DHH"/>
    <property type="match status" value="1"/>
</dbReference>
<comment type="caution">
    <text evidence="12">The sequence shown here is derived from an EMBL/GenBank/DDBJ whole genome shotgun (WGS) entry which is preliminary data.</text>
</comment>
<gene>
    <name evidence="12" type="primary">recJ</name>
    <name evidence="12" type="ORF">IAA22_07380</name>
</gene>
<dbReference type="NCBIfam" id="TIGR00644">
    <property type="entry name" value="recJ"/>
    <property type="match status" value="1"/>
</dbReference>
<dbReference type="PROSITE" id="PS51192">
    <property type="entry name" value="HELICASE_ATP_BIND_1"/>
    <property type="match status" value="1"/>
</dbReference>
<evidence type="ECO:0000313" key="12">
    <source>
        <dbReference type="EMBL" id="HIZ18912.1"/>
    </source>
</evidence>
<dbReference type="Gene3D" id="3.40.50.300">
    <property type="entry name" value="P-loop containing nucleotide triphosphate hydrolases"/>
    <property type="match status" value="2"/>
</dbReference>
<dbReference type="GO" id="GO:0006281">
    <property type="term" value="P:DNA repair"/>
    <property type="evidence" value="ECO:0007669"/>
    <property type="project" value="InterPro"/>
</dbReference>
<sequence>MAGLAESRRWSVLPADAAAERVLAAELGVPPLVARVLVARGHADADDARAFLAPSLDASWEDPLCIPGMDAAATRLGRALDARETIAVFGDFDVDGMTSTCLLTLALRELGATVHPFIPHRFGEGYGLSREALARVREACDPDLVVTVDNGIAAANEVAWLCDNGVDVVVTDHHEPADLVPEGVPVTDPKLSADCPSRELAGAGVALKLVCELGRRRGRPDLWRRYVDVAALGTLSDMMLLAGENRALVAEGVERMRRATRPGLVALAATAGCDLAVVRPDDLPFSIIPRLNAAGRMGSTDVALELLLTDDSAEAATLAARLEAVNTERREVEAALADAALAEAARTYDGGRTVVVGGEGWHEGVKGIVASRLVNRYHVPSIVFSISDGIARGSGRSVGSVDLFHAVEQCSDVLVRFGGHAGAVGVTCEASRLDEFRARLGAVLAELPAEQFEDVGEVTAVVSLSELTVETIDALERLQPFGQGNKRPLLAVCGVTMRNRACVGADLSHLRFVATDGASSVPAIFFRAPDAERSCAWDGVVDVVFEAVNETWQGRTKPKLMVKDLLLRDGGEPGNHADEDDPSQGEKDAPAPDAPDAHARRAELARLDDAALTDALRACLIGDRALLPAQIRALETLAAGRSCLAVMATGRGKSLVFHLHAAREAIARDRASVFVYPLRALVADQAFHLREQLADVGVAAEVLTGETPGPERARVFGALADGSADIVLTTPEFLALHRSDFARSGRVSFLVIDEAHHAGLAALGSREAYLELPAIRAELGDPVTLAVTATAAPDVAERICALAGIDRTDVICDLESRENLLVDDGRELRDREAALVSIVARGEKCVVYAPSRDQAVSLVRTLRHRVPELAARTAFYHAGLSRAVRGRVERAFRGDGLTCIVSTSAFGEGVNLPGIRHVVLYGLPLGRVEFNQMSGRAGRDGADATVHLLFGPRDVSLGQRILASAAPSRDDLVLVYRTLSRLFRADGPVALDDAAIAEAATQRASISAIDEREVSSALTIFSELGFCSVSGWGESRTVSMAPSPERMELTQSACYLEGLRARDAFEDFCAWALRAPAEELLAGIRHPISPDFGIIV</sequence>
<dbReference type="Proteomes" id="UP000824029">
    <property type="component" value="Unassembled WGS sequence"/>
</dbReference>
<dbReference type="Gene3D" id="3.90.1640.30">
    <property type="match status" value="1"/>
</dbReference>
<dbReference type="Gene3D" id="3.10.310.30">
    <property type="match status" value="1"/>
</dbReference>
<dbReference type="GO" id="GO:0005524">
    <property type="term" value="F:ATP binding"/>
    <property type="evidence" value="ECO:0007669"/>
    <property type="project" value="UniProtKB-KW"/>
</dbReference>
<dbReference type="GO" id="GO:0008409">
    <property type="term" value="F:5'-3' exonuclease activity"/>
    <property type="evidence" value="ECO:0007669"/>
    <property type="project" value="InterPro"/>
</dbReference>
<keyword evidence="6 12" id="KW-0269">Exonuclease</keyword>
<dbReference type="SMART" id="SM00490">
    <property type="entry name" value="HELICc"/>
    <property type="match status" value="1"/>
</dbReference>
<dbReference type="PANTHER" id="PTHR30255">
    <property type="entry name" value="SINGLE-STRANDED-DNA-SPECIFIC EXONUCLEASE RECJ"/>
    <property type="match status" value="1"/>
</dbReference>
<reference evidence="12" key="1">
    <citation type="journal article" date="2021" name="PeerJ">
        <title>Extensive microbial diversity within the chicken gut microbiome revealed by metagenomics and culture.</title>
        <authorList>
            <person name="Gilroy R."/>
            <person name="Ravi A."/>
            <person name="Getino M."/>
            <person name="Pursley I."/>
            <person name="Horton D.L."/>
            <person name="Alikhan N.F."/>
            <person name="Baker D."/>
            <person name="Gharbi K."/>
            <person name="Hall N."/>
            <person name="Watson M."/>
            <person name="Adriaenssens E.M."/>
            <person name="Foster-Nyarko E."/>
            <person name="Jarju S."/>
            <person name="Secka A."/>
            <person name="Antonio M."/>
            <person name="Oren A."/>
            <person name="Chaudhuri R.R."/>
            <person name="La Ragione R."/>
            <person name="Hildebrand F."/>
            <person name="Pallen M.J."/>
        </authorList>
    </citation>
    <scope>NUCLEOTIDE SEQUENCE</scope>
    <source>
        <strain evidence="12">ChiHecolR3B27-1887</strain>
    </source>
</reference>
<evidence type="ECO:0000256" key="5">
    <source>
        <dbReference type="ARBA" id="ARBA00022801"/>
    </source>
</evidence>
<evidence type="ECO:0000256" key="8">
    <source>
        <dbReference type="SAM" id="Coils"/>
    </source>
</evidence>
<dbReference type="Pfam" id="PF02272">
    <property type="entry name" value="DHHA1"/>
    <property type="match status" value="1"/>
</dbReference>
<dbReference type="InterPro" id="IPR001667">
    <property type="entry name" value="DDH_dom"/>
</dbReference>
<evidence type="ECO:0000256" key="9">
    <source>
        <dbReference type="SAM" id="MobiDB-lite"/>
    </source>
</evidence>
<dbReference type="InterPro" id="IPR004610">
    <property type="entry name" value="RecJ"/>
</dbReference>
<evidence type="ECO:0000256" key="2">
    <source>
        <dbReference type="ARBA" id="ARBA00019841"/>
    </source>
</evidence>
<keyword evidence="8" id="KW-0175">Coiled coil</keyword>
<dbReference type="PROSITE" id="PS51194">
    <property type="entry name" value="HELICASE_CTER"/>
    <property type="match status" value="1"/>
</dbReference>
<feature type="coiled-coil region" evidence="8">
    <location>
        <begin position="315"/>
        <end position="342"/>
    </location>
</feature>
<dbReference type="InterPro" id="IPR027417">
    <property type="entry name" value="P-loop_NTPase"/>
</dbReference>
<evidence type="ECO:0000256" key="6">
    <source>
        <dbReference type="ARBA" id="ARBA00022839"/>
    </source>
</evidence>